<gene>
    <name evidence="1" type="ORF">B0181_11885</name>
    <name evidence="2" type="ORF">NCTC10293_01082</name>
    <name evidence="3" type="ORF">NCTC10293_01291</name>
</gene>
<organism evidence="1 4">
    <name type="scientific">Moraxella caviae</name>
    <dbReference type="NCBI Taxonomy" id="34060"/>
    <lineage>
        <taxon>Bacteria</taxon>
        <taxon>Pseudomonadati</taxon>
        <taxon>Pseudomonadota</taxon>
        <taxon>Gammaproteobacteria</taxon>
        <taxon>Moraxellales</taxon>
        <taxon>Moraxellaceae</taxon>
        <taxon>Moraxella</taxon>
    </lineage>
</organism>
<dbReference type="InterPro" id="IPR007460">
    <property type="entry name" value="BrnT_toxin"/>
</dbReference>
<dbReference type="OrthoDB" id="9802417at2"/>
<dbReference type="Gene3D" id="3.10.450.530">
    <property type="entry name" value="Ribonuclease toxin, BrnT, of type II toxin-antitoxin system"/>
    <property type="match status" value="1"/>
</dbReference>
<dbReference type="STRING" id="34060.B0181_11885"/>
<evidence type="ECO:0000313" key="2">
    <source>
        <dbReference type="EMBL" id="STZ13508.1"/>
    </source>
</evidence>
<evidence type="ECO:0000313" key="4">
    <source>
        <dbReference type="Proteomes" id="UP000190435"/>
    </source>
</evidence>
<dbReference type="InterPro" id="IPR038573">
    <property type="entry name" value="BrnT_sf"/>
</dbReference>
<keyword evidence="4" id="KW-1185">Reference proteome</keyword>
<dbReference type="Proteomes" id="UP000190435">
    <property type="component" value="Unassembled WGS sequence"/>
</dbReference>
<reference evidence="2 5" key="2">
    <citation type="submission" date="2018-06" db="EMBL/GenBank/DDBJ databases">
        <authorList>
            <consortium name="Pathogen Informatics"/>
            <person name="Doyle S."/>
        </authorList>
    </citation>
    <scope>NUCLEOTIDE SEQUENCE [LARGE SCALE GENOMIC DNA]</scope>
    <source>
        <strain evidence="2 5">NCTC10293</strain>
    </source>
</reference>
<dbReference type="EMBL" id="UGQE01000002">
    <property type="protein sequence ID" value="STZ13713.1"/>
    <property type="molecule type" value="Genomic_DNA"/>
</dbReference>
<dbReference type="RefSeq" id="WP_078277680.1">
    <property type="nucleotide sequence ID" value="NZ_MUXU01000117.1"/>
</dbReference>
<reference evidence="1 4" key="1">
    <citation type="submission" date="2017-02" db="EMBL/GenBank/DDBJ databases">
        <title>Draft genome sequence of Moraxella caviae CCUG 355 type strain.</title>
        <authorList>
            <person name="Engstrom-Jakobsson H."/>
            <person name="Salva-Serra F."/>
            <person name="Thorell K."/>
            <person name="Gonzales-Siles L."/>
            <person name="Karlsson R."/>
            <person name="Boulund F."/>
            <person name="Engstrand L."/>
            <person name="Moore E."/>
        </authorList>
    </citation>
    <scope>NUCLEOTIDE SEQUENCE [LARGE SCALE GENOMIC DNA]</scope>
    <source>
        <strain evidence="1 4">CCUG 355</strain>
    </source>
</reference>
<dbReference type="Proteomes" id="UP000255279">
    <property type="component" value="Unassembled WGS sequence"/>
</dbReference>
<evidence type="ECO:0000313" key="5">
    <source>
        <dbReference type="Proteomes" id="UP000255279"/>
    </source>
</evidence>
<evidence type="ECO:0000313" key="1">
    <source>
        <dbReference type="EMBL" id="OOR85821.1"/>
    </source>
</evidence>
<dbReference type="EMBL" id="UGQE01000002">
    <property type="protein sequence ID" value="STZ13508.1"/>
    <property type="molecule type" value="Genomic_DNA"/>
</dbReference>
<dbReference type="AlphaFoldDB" id="A0A1S9ZRZ4"/>
<proteinExistence type="predicted"/>
<sequence>MSENCLIGGVLFEWDSNKAELVLKEHSLTMQECASVLINETTITKPDYRHYDEERFISTGYSNQAKILTVIWTDRGDRIRLITGFKATKDQTKEFHRG</sequence>
<dbReference type="EMBL" id="MUXU01000117">
    <property type="protein sequence ID" value="OOR85821.1"/>
    <property type="molecule type" value="Genomic_DNA"/>
</dbReference>
<accession>A0A1S9ZRZ4</accession>
<protein>
    <submittedName>
        <fullName evidence="2">Protein of uncharacterized function (DUF497)</fullName>
    </submittedName>
</protein>
<name>A0A1S9ZRZ4_9GAMM</name>
<evidence type="ECO:0000313" key="3">
    <source>
        <dbReference type="EMBL" id="STZ13713.1"/>
    </source>
</evidence>
<dbReference type="Pfam" id="PF04365">
    <property type="entry name" value="BrnT_toxin"/>
    <property type="match status" value="1"/>
</dbReference>